<proteinExistence type="predicted"/>
<evidence type="ECO:0000313" key="2">
    <source>
        <dbReference type="EMBL" id="OAE34725.1"/>
    </source>
</evidence>
<dbReference type="AlphaFoldDB" id="A0A176WQD1"/>
<feature type="region of interest" description="Disordered" evidence="1">
    <location>
        <begin position="1"/>
        <end position="70"/>
    </location>
</feature>
<organism evidence="2 3">
    <name type="scientific">Marchantia polymorpha subsp. ruderalis</name>
    <dbReference type="NCBI Taxonomy" id="1480154"/>
    <lineage>
        <taxon>Eukaryota</taxon>
        <taxon>Viridiplantae</taxon>
        <taxon>Streptophyta</taxon>
        <taxon>Embryophyta</taxon>
        <taxon>Marchantiophyta</taxon>
        <taxon>Marchantiopsida</taxon>
        <taxon>Marchantiidae</taxon>
        <taxon>Marchantiales</taxon>
        <taxon>Marchantiaceae</taxon>
        <taxon>Marchantia</taxon>
    </lineage>
</organism>
<evidence type="ECO:0000256" key="1">
    <source>
        <dbReference type="SAM" id="MobiDB-lite"/>
    </source>
</evidence>
<comment type="caution">
    <text evidence="2">The sequence shown here is derived from an EMBL/GenBank/DDBJ whole genome shotgun (WGS) entry which is preliminary data.</text>
</comment>
<sequence length="90" mass="9613">MDVHRLDSSVKKSTISTSAVARARKRRNGTRGDNNLSGRNEKIKVKGTGGDQKGSVGRREKASEMDEGQGWTRRDIEVACVVSAAAGLGV</sequence>
<dbReference type="Proteomes" id="UP000077202">
    <property type="component" value="Unassembled WGS sequence"/>
</dbReference>
<keyword evidence="3" id="KW-1185">Reference proteome</keyword>
<gene>
    <name evidence="2" type="ORF">AXG93_700s1070</name>
</gene>
<accession>A0A176WQD1</accession>
<evidence type="ECO:0000313" key="3">
    <source>
        <dbReference type="Proteomes" id="UP000077202"/>
    </source>
</evidence>
<reference evidence="2" key="1">
    <citation type="submission" date="2016-03" db="EMBL/GenBank/DDBJ databases">
        <title>Mechanisms controlling the formation of the plant cell surface in tip-growing cells are functionally conserved among land plants.</title>
        <authorList>
            <person name="Honkanen S."/>
            <person name="Jones V.A."/>
            <person name="Morieri G."/>
            <person name="Champion C."/>
            <person name="Hetherington A.J."/>
            <person name="Kelly S."/>
            <person name="Saint-Marcoux D."/>
            <person name="Proust H."/>
            <person name="Prescott H."/>
            <person name="Dolan L."/>
        </authorList>
    </citation>
    <scope>NUCLEOTIDE SEQUENCE [LARGE SCALE GENOMIC DNA]</scope>
    <source>
        <tissue evidence="2">Whole gametophyte</tissue>
    </source>
</reference>
<name>A0A176WQD1_MARPO</name>
<feature type="compositionally biased region" description="Basic and acidic residues" evidence="1">
    <location>
        <begin position="1"/>
        <end position="10"/>
    </location>
</feature>
<protein>
    <submittedName>
        <fullName evidence="2">Uncharacterized protein</fullName>
    </submittedName>
</protein>
<dbReference type="EMBL" id="LVLJ01000325">
    <property type="protein sequence ID" value="OAE34725.1"/>
    <property type="molecule type" value="Genomic_DNA"/>
</dbReference>